<dbReference type="InterPro" id="IPR013651">
    <property type="entry name" value="ATP-grasp_RimK-type"/>
</dbReference>
<dbReference type="Pfam" id="PF04262">
    <property type="entry name" value="Glu_cys_ligase"/>
    <property type="match status" value="2"/>
</dbReference>
<comment type="cofactor">
    <cofactor evidence="1">
        <name>Mn(2+)</name>
        <dbReference type="ChEBI" id="CHEBI:29035"/>
    </cofactor>
</comment>
<keyword evidence="13" id="KW-0464">Manganese</keyword>
<dbReference type="Gene3D" id="3.30.470.20">
    <property type="entry name" value="ATP-grasp fold, B domain"/>
    <property type="match status" value="2"/>
</dbReference>
<dbReference type="EC" id="6.3.2.2" evidence="5"/>
<dbReference type="NCBIfam" id="NF002688">
    <property type="entry name" value="PRK02471.1"/>
    <property type="match status" value="1"/>
</dbReference>
<dbReference type="InterPro" id="IPR007370">
    <property type="entry name" value="Glu_cys_ligase"/>
</dbReference>
<evidence type="ECO:0000313" key="20">
    <source>
        <dbReference type="EMBL" id="NME68622.1"/>
    </source>
</evidence>
<comment type="catalytic activity">
    <reaction evidence="17">
        <text>L-cysteine + L-glutamate + ATP = gamma-L-glutamyl-L-cysteine + ADP + phosphate + H(+)</text>
        <dbReference type="Rhea" id="RHEA:13285"/>
        <dbReference type="ChEBI" id="CHEBI:15378"/>
        <dbReference type="ChEBI" id="CHEBI:29985"/>
        <dbReference type="ChEBI" id="CHEBI:30616"/>
        <dbReference type="ChEBI" id="CHEBI:35235"/>
        <dbReference type="ChEBI" id="CHEBI:43474"/>
        <dbReference type="ChEBI" id="CHEBI:58173"/>
        <dbReference type="ChEBI" id="CHEBI:456216"/>
        <dbReference type="EC" id="6.3.2.2"/>
    </reaction>
</comment>
<evidence type="ECO:0000256" key="15">
    <source>
        <dbReference type="ARBA" id="ARBA00030585"/>
    </source>
</evidence>
<dbReference type="InterPro" id="IPR006334">
    <property type="entry name" value="Glut_cys_ligase"/>
</dbReference>
<dbReference type="Gene3D" id="3.30.590.20">
    <property type="match status" value="1"/>
</dbReference>
<dbReference type="InterPro" id="IPR014746">
    <property type="entry name" value="Gln_synth/guanido_kin_cat_dom"/>
</dbReference>
<dbReference type="InterPro" id="IPR011761">
    <property type="entry name" value="ATP-grasp"/>
</dbReference>
<evidence type="ECO:0000256" key="4">
    <source>
        <dbReference type="ARBA" id="ARBA00008772"/>
    </source>
</evidence>
<keyword evidence="12" id="KW-0460">Magnesium</keyword>
<dbReference type="InterPro" id="IPR006335">
    <property type="entry name" value="Glut_biosynth"/>
</dbReference>
<dbReference type="UniPathway" id="UPA00142">
    <property type="reaction ID" value="UER00209"/>
</dbReference>
<evidence type="ECO:0000256" key="12">
    <source>
        <dbReference type="ARBA" id="ARBA00022842"/>
    </source>
</evidence>
<evidence type="ECO:0000256" key="14">
    <source>
        <dbReference type="ARBA" id="ARBA00023268"/>
    </source>
</evidence>
<evidence type="ECO:0000259" key="19">
    <source>
        <dbReference type="PROSITE" id="PS50975"/>
    </source>
</evidence>
<dbReference type="GO" id="GO:0005524">
    <property type="term" value="F:ATP binding"/>
    <property type="evidence" value="ECO:0007669"/>
    <property type="project" value="UniProtKB-UniRule"/>
</dbReference>
<dbReference type="Pfam" id="PF18419">
    <property type="entry name" value="ATP-grasp_6"/>
    <property type="match status" value="1"/>
</dbReference>
<proteinExistence type="inferred from homology"/>
<dbReference type="HAMAP" id="MF_00782">
    <property type="entry name" value="Glut_biosynth"/>
    <property type="match status" value="1"/>
</dbReference>
<evidence type="ECO:0000256" key="7">
    <source>
        <dbReference type="ARBA" id="ARBA00022598"/>
    </source>
</evidence>
<evidence type="ECO:0000256" key="11">
    <source>
        <dbReference type="ARBA" id="ARBA00022840"/>
    </source>
</evidence>
<accession>A0A7X9P495</accession>
<dbReference type="GO" id="GO:0005829">
    <property type="term" value="C:cytosol"/>
    <property type="evidence" value="ECO:0007669"/>
    <property type="project" value="TreeGrafter"/>
</dbReference>
<dbReference type="RefSeq" id="WP_169656923.1">
    <property type="nucleotide sequence ID" value="NZ_JABANE010000026.1"/>
</dbReference>
<keyword evidence="21" id="KW-1185">Reference proteome</keyword>
<evidence type="ECO:0000256" key="8">
    <source>
        <dbReference type="ARBA" id="ARBA00022684"/>
    </source>
</evidence>
<keyword evidence="7 20" id="KW-0436">Ligase</keyword>
<comment type="caution">
    <text evidence="20">The sequence shown here is derived from an EMBL/GenBank/DDBJ whole genome shotgun (WGS) entry which is preliminary data.</text>
</comment>
<dbReference type="Pfam" id="PF08443">
    <property type="entry name" value="RimK"/>
    <property type="match status" value="1"/>
</dbReference>
<evidence type="ECO:0000256" key="3">
    <source>
        <dbReference type="ARBA" id="ARBA00005006"/>
    </source>
</evidence>
<evidence type="ECO:0000313" key="21">
    <source>
        <dbReference type="Proteomes" id="UP000576082"/>
    </source>
</evidence>
<evidence type="ECO:0000256" key="1">
    <source>
        <dbReference type="ARBA" id="ARBA00001936"/>
    </source>
</evidence>
<evidence type="ECO:0000256" key="17">
    <source>
        <dbReference type="ARBA" id="ARBA00048819"/>
    </source>
</evidence>
<keyword evidence="10 18" id="KW-0547">Nucleotide-binding</keyword>
<keyword evidence="8" id="KW-0317">Glutathione biosynthesis</keyword>
<comment type="cofactor">
    <cofactor evidence="2">
        <name>Mg(2+)</name>
        <dbReference type="ChEBI" id="CHEBI:18420"/>
    </cofactor>
</comment>
<dbReference type="SUPFAM" id="SSF55931">
    <property type="entry name" value="Glutamine synthetase/guanido kinase"/>
    <property type="match status" value="1"/>
</dbReference>
<organism evidence="20 21">
    <name type="scientific">Flammeovirga aprica JL-4</name>
    <dbReference type="NCBI Taxonomy" id="694437"/>
    <lineage>
        <taxon>Bacteria</taxon>
        <taxon>Pseudomonadati</taxon>
        <taxon>Bacteroidota</taxon>
        <taxon>Cytophagia</taxon>
        <taxon>Cytophagales</taxon>
        <taxon>Flammeovirgaceae</taxon>
        <taxon>Flammeovirga</taxon>
    </lineage>
</organism>
<protein>
    <recommendedName>
        <fullName evidence="6">Glutamate--cysteine ligase</fullName>
        <ecNumber evidence="5">6.3.2.2</ecNumber>
    </recommendedName>
    <alternativeName>
        <fullName evidence="16">Gamma-ECS</fullName>
    </alternativeName>
    <alternativeName>
        <fullName evidence="15">Gamma-glutamylcysteine synthetase</fullName>
    </alternativeName>
</protein>
<dbReference type="SUPFAM" id="SSF56059">
    <property type="entry name" value="Glutathione synthetase ATP-binding domain-like"/>
    <property type="match status" value="1"/>
</dbReference>
<dbReference type="GO" id="GO:0004357">
    <property type="term" value="F:glutamate-cysteine ligase activity"/>
    <property type="evidence" value="ECO:0007669"/>
    <property type="project" value="UniProtKB-EC"/>
</dbReference>
<evidence type="ECO:0000256" key="13">
    <source>
        <dbReference type="ARBA" id="ARBA00023211"/>
    </source>
</evidence>
<comment type="similarity">
    <text evidence="4">Belongs to the glutamate--cysteine ligase type 1 family. Type 1 subfamily.</text>
</comment>
<name>A0A7X9P495_9BACT</name>
<dbReference type="PROSITE" id="PS50975">
    <property type="entry name" value="ATP_GRASP"/>
    <property type="match status" value="1"/>
</dbReference>
<keyword evidence="14" id="KW-0511">Multifunctional enzyme</keyword>
<feature type="domain" description="ATP-grasp" evidence="19">
    <location>
        <begin position="505"/>
        <end position="761"/>
    </location>
</feature>
<evidence type="ECO:0000256" key="6">
    <source>
        <dbReference type="ARBA" id="ARBA00014618"/>
    </source>
</evidence>
<dbReference type="PANTHER" id="PTHR38761:SF1">
    <property type="entry name" value="GLUTAMATE--CYSTEINE LIGASE"/>
    <property type="match status" value="1"/>
</dbReference>
<keyword evidence="11 18" id="KW-0067">ATP-binding</keyword>
<evidence type="ECO:0000256" key="10">
    <source>
        <dbReference type="ARBA" id="ARBA00022741"/>
    </source>
</evidence>
<evidence type="ECO:0000256" key="18">
    <source>
        <dbReference type="PROSITE-ProRule" id="PRU00409"/>
    </source>
</evidence>
<dbReference type="Proteomes" id="UP000576082">
    <property type="component" value="Unassembled WGS sequence"/>
</dbReference>
<dbReference type="GO" id="GO:0006750">
    <property type="term" value="P:glutathione biosynthetic process"/>
    <property type="evidence" value="ECO:0007669"/>
    <property type="project" value="UniProtKB-UniPathway"/>
</dbReference>
<gene>
    <name evidence="20" type="primary">gshAB</name>
    <name evidence="20" type="ORF">HHU12_11680</name>
</gene>
<dbReference type="EMBL" id="JABANE010000026">
    <property type="protein sequence ID" value="NME68622.1"/>
    <property type="molecule type" value="Genomic_DNA"/>
</dbReference>
<reference evidence="20 21" key="1">
    <citation type="submission" date="2020-04" db="EMBL/GenBank/DDBJ databases">
        <title>Flammeovirga sp. SR4, a novel species isolated from seawater.</title>
        <authorList>
            <person name="Wang X."/>
        </authorList>
    </citation>
    <scope>NUCLEOTIDE SEQUENCE [LARGE SCALE GENOMIC DNA]</scope>
    <source>
        <strain evidence="20 21">ATCC 23126</strain>
    </source>
</reference>
<evidence type="ECO:0000256" key="16">
    <source>
        <dbReference type="ARBA" id="ARBA00032122"/>
    </source>
</evidence>
<dbReference type="InterPro" id="IPR040657">
    <property type="entry name" value="GshAB_ATP-grasp"/>
</dbReference>
<evidence type="ECO:0000256" key="5">
    <source>
        <dbReference type="ARBA" id="ARBA00012220"/>
    </source>
</evidence>
<dbReference type="GO" id="GO:0046872">
    <property type="term" value="F:metal ion binding"/>
    <property type="evidence" value="ECO:0007669"/>
    <property type="project" value="UniProtKB-KW"/>
</dbReference>
<sequence>MHTIQNILKDNRTERIFEGNFGLEKENVRITKDGKMATTSHPAVFGNKLTHPYITTDFSESQVEMITPPLPSIKEALGFLETIHDVVTENLGDELLWPQSTPPELPENEDEIKIADFGEAGKENEEYRNHLATKYGKKKQLLSGIHYNFSLEDKNIQFLYQQYEGDVTYEEFREELYLKITRNFLRYRWYLIALLGNSPALHNTYLKCCIDQLPKATKDSHHFDHAISMRSTVCGYKNIDDLVLDYSSMKNYKNSINVAIEEGVLNSYKENYTPIRLKEVNGKLKYVEVRLLDLDPHEKIGISEDTAKIIHLFLLFCLYKEGKEITKEEQVQATMNQEIVASEGLSEDAQIVVEDHKVKLNDAIQSLTAEILDMFVAFAPKDYASTFRKLMMLSEDRKVRPSCQTLKEIQGKEYIQWHLEKAIEYKEASEGVQFKFHGLEDMELSTQLVLRESILRGVNFEIMDRTENFIKLDRLGKEEYVMQATRTSLDNYVSVLMMENKVMTKKVIENVGIRTPKGEQYTSVEKAKSDFVFYEGQSIVIKPKSTNFGLGISILKENQDKALFDRAIEIAFEHENSILIEEFVTGKEYRIFIINDEVVGILHRVPANVKGDGKSTVRELVIEKNKDPLRGKGYKTPLEKIALGEAEEMFLKTQGYDFDFVPLKDQIIYLRENSNISTGGDSIDYTDDIPDSYKKIAVEAAKALDVKITGLDMMIDDINEEATDDNYAIIEMNFNPAIHIHCYPYKGENRRLNAKVLDALGY</sequence>
<evidence type="ECO:0000256" key="9">
    <source>
        <dbReference type="ARBA" id="ARBA00022723"/>
    </source>
</evidence>
<keyword evidence="9" id="KW-0479">Metal-binding</keyword>
<dbReference type="AlphaFoldDB" id="A0A7X9P495"/>
<dbReference type="NCBIfam" id="TIGR01435">
    <property type="entry name" value="glu_cys_lig_rel"/>
    <property type="match status" value="1"/>
</dbReference>
<comment type="pathway">
    <text evidence="3">Sulfur metabolism; glutathione biosynthesis; glutathione from L-cysteine and L-glutamate: step 1/2.</text>
</comment>
<evidence type="ECO:0000256" key="2">
    <source>
        <dbReference type="ARBA" id="ARBA00001946"/>
    </source>
</evidence>
<dbReference type="PANTHER" id="PTHR38761">
    <property type="entry name" value="GLUTAMATE--CYSTEINE LIGASE"/>
    <property type="match status" value="1"/>
</dbReference>